<dbReference type="InterPro" id="IPR042099">
    <property type="entry name" value="ANL_N_sf"/>
</dbReference>
<evidence type="ECO:0000256" key="1">
    <source>
        <dbReference type="ARBA" id="ARBA00011245"/>
    </source>
</evidence>
<evidence type="ECO:0000256" key="2">
    <source>
        <dbReference type="ARBA" id="ARBA00022598"/>
    </source>
</evidence>
<evidence type="ECO:0000313" key="12">
    <source>
        <dbReference type="EMBL" id="SEP33815.1"/>
    </source>
</evidence>
<dbReference type="InterPro" id="IPR051414">
    <property type="entry name" value="Adenylate-forming_Reductase"/>
</dbReference>
<evidence type="ECO:0000256" key="8">
    <source>
        <dbReference type="ARBA" id="ARBA00075111"/>
    </source>
</evidence>
<dbReference type="InterPro" id="IPR028154">
    <property type="entry name" value="AMP-dep_Lig_C"/>
</dbReference>
<comment type="pathway">
    <text evidence="4 9">Aromatic compound metabolism; phenylacetate degradation.</text>
</comment>
<dbReference type="EC" id="6.2.1.30" evidence="6 9"/>
<evidence type="ECO:0000256" key="4">
    <source>
        <dbReference type="ARBA" id="ARBA00060591"/>
    </source>
</evidence>
<dbReference type="Pfam" id="PF14535">
    <property type="entry name" value="AMP-binding_C_2"/>
    <property type="match status" value="1"/>
</dbReference>
<comment type="function">
    <text evidence="9">Catalyzes the activation of phenylacetic acid (PA) to phenylacetyl-CoA (PA-CoA).</text>
</comment>
<evidence type="ECO:0000256" key="3">
    <source>
        <dbReference type="ARBA" id="ARBA00022741"/>
    </source>
</evidence>
<dbReference type="Gene3D" id="3.40.50.12780">
    <property type="entry name" value="N-terminal domain of ligase-like"/>
    <property type="match status" value="1"/>
</dbReference>
<evidence type="ECO:0000256" key="6">
    <source>
        <dbReference type="ARBA" id="ARBA00066629"/>
    </source>
</evidence>
<organism evidence="12 13">
    <name type="scientific">Propionispora vibrioides</name>
    <dbReference type="NCBI Taxonomy" id="112903"/>
    <lineage>
        <taxon>Bacteria</taxon>
        <taxon>Bacillati</taxon>
        <taxon>Bacillota</taxon>
        <taxon>Negativicutes</taxon>
        <taxon>Selenomonadales</taxon>
        <taxon>Sporomusaceae</taxon>
        <taxon>Propionispora</taxon>
    </lineage>
</organism>
<dbReference type="GO" id="GO:0010124">
    <property type="term" value="P:phenylacetate catabolic process"/>
    <property type="evidence" value="ECO:0007669"/>
    <property type="project" value="UniProtKB-UniRule"/>
</dbReference>
<evidence type="ECO:0000256" key="5">
    <source>
        <dbReference type="ARBA" id="ARBA00061566"/>
    </source>
</evidence>
<feature type="domain" description="AMP-dependent synthetase/ligase" evidence="10">
    <location>
        <begin position="90"/>
        <end position="285"/>
    </location>
</feature>
<dbReference type="GO" id="GO:0000166">
    <property type="term" value="F:nucleotide binding"/>
    <property type="evidence" value="ECO:0007669"/>
    <property type="project" value="UniProtKB-KW"/>
</dbReference>
<evidence type="ECO:0000256" key="9">
    <source>
        <dbReference type="PIRNR" id="PIRNR006444"/>
    </source>
</evidence>
<keyword evidence="13" id="KW-1185">Reference proteome</keyword>
<protein>
    <recommendedName>
        <fullName evidence="7 9">Phenylacetate-coenzyme A ligase</fullName>
        <ecNumber evidence="6 9">6.2.1.30</ecNumber>
    </recommendedName>
    <alternativeName>
        <fullName evidence="8 9">Phenylacetyl-CoA ligase</fullName>
    </alternativeName>
</protein>
<dbReference type="InterPro" id="IPR011880">
    <property type="entry name" value="PA_CoA_ligase"/>
</dbReference>
<sequence>MYWNQPIETMEVERLRELQAQRLRELVAALYHKSAFYRSRMQERGLLPEDISTLADIAKLPFITKQDMRDNYPYGLFAAPLSEIVRVHASSGTTGRPTVVGYTKKDIGIWSEVMARSLAAAGVTKQSFIQIAYGYGLFTGGLGMHYGAELLGASVIPASSGNTARQILLMKDFGTTAIACTPSYALYIAETMREMGIHPEDTALKVGIFGAEPWSEHMRHEIEEQLGIKAIDIYGLSEIIGPGVACECQVQNGLHINEDHFYPEIINPLTEEVMAEGEKGELVITTLTKEGMPMLRYRTRDLTILRRDICECGRTLVRMGKVLGRSDDMLIIRGVNVFPSQVESVLLSLGQTSPHYQLIVERKDNLDHLTVLVEVTDSMFSDEVRQLETLEHKIKSELSHVLNVSAQVRLVAAKTIERSEGKAKRVIDKRKI</sequence>
<keyword evidence="3 9" id="KW-0547">Nucleotide-binding</keyword>
<dbReference type="PIRSF" id="PIRSF006444">
    <property type="entry name" value="PaaK"/>
    <property type="match status" value="1"/>
</dbReference>
<evidence type="ECO:0000259" key="10">
    <source>
        <dbReference type="Pfam" id="PF00501"/>
    </source>
</evidence>
<dbReference type="STRING" id="112903.SAMN04490178_11978"/>
<proteinExistence type="inferred from homology"/>
<dbReference type="SUPFAM" id="SSF56801">
    <property type="entry name" value="Acetyl-CoA synthetase-like"/>
    <property type="match status" value="1"/>
</dbReference>
<dbReference type="GO" id="GO:0047475">
    <property type="term" value="F:phenylacetate-CoA ligase activity"/>
    <property type="evidence" value="ECO:0007669"/>
    <property type="project" value="UniProtKB-EC"/>
</dbReference>
<dbReference type="RefSeq" id="WP_245732491.1">
    <property type="nucleotide sequence ID" value="NZ_FODY01000019.1"/>
</dbReference>
<evidence type="ECO:0000259" key="11">
    <source>
        <dbReference type="Pfam" id="PF14535"/>
    </source>
</evidence>
<comment type="catalytic activity">
    <reaction evidence="9">
        <text>2-phenylacetate + ATP + CoA = phenylacetyl-CoA + AMP + diphosphate</text>
        <dbReference type="Rhea" id="RHEA:20956"/>
        <dbReference type="ChEBI" id="CHEBI:18401"/>
        <dbReference type="ChEBI" id="CHEBI:30616"/>
        <dbReference type="ChEBI" id="CHEBI:33019"/>
        <dbReference type="ChEBI" id="CHEBI:57287"/>
        <dbReference type="ChEBI" id="CHEBI:57390"/>
        <dbReference type="ChEBI" id="CHEBI:456215"/>
        <dbReference type="EC" id="6.2.1.30"/>
    </reaction>
</comment>
<dbReference type="Pfam" id="PF00501">
    <property type="entry name" value="AMP-binding"/>
    <property type="match status" value="1"/>
</dbReference>
<reference evidence="12 13" key="1">
    <citation type="submission" date="2016-10" db="EMBL/GenBank/DDBJ databases">
        <authorList>
            <person name="de Groot N.N."/>
        </authorList>
    </citation>
    <scope>NUCLEOTIDE SEQUENCE [LARGE SCALE GENOMIC DNA]</scope>
    <source>
        <strain evidence="12 13">DSM 13305</strain>
    </source>
</reference>
<dbReference type="CDD" id="cd05913">
    <property type="entry name" value="PaaK"/>
    <property type="match status" value="1"/>
</dbReference>
<dbReference type="InterPro" id="IPR000873">
    <property type="entry name" value="AMP-dep_synth/lig_dom"/>
</dbReference>
<comment type="subunit">
    <text evidence="1">Monomer.</text>
</comment>
<dbReference type="EMBL" id="FODY01000019">
    <property type="protein sequence ID" value="SEP33815.1"/>
    <property type="molecule type" value="Genomic_DNA"/>
</dbReference>
<dbReference type="InterPro" id="IPR045851">
    <property type="entry name" value="AMP-bd_C_sf"/>
</dbReference>
<accession>A0A1H8X1I7</accession>
<dbReference type="PANTHER" id="PTHR43439:SF1">
    <property type="entry name" value="PHENYLACETATE-COENZYME A LIGASE"/>
    <property type="match status" value="1"/>
</dbReference>
<evidence type="ECO:0000313" key="13">
    <source>
        <dbReference type="Proteomes" id="UP000198847"/>
    </source>
</evidence>
<dbReference type="Proteomes" id="UP000198847">
    <property type="component" value="Unassembled WGS sequence"/>
</dbReference>
<dbReference type="FunFam" id="3.40.50.12780:FF:000016">
    <property type="entry name" value="Phenylacetate-coenzyme A ligase"/>
    <property type="match status" value="1"/>
</dbReference>
<name>A0A1H8X1I7_9FIRM</name>
<dbReference type="AlphaFoldDB" id="A0A1H8X1I7"/>
<keyword evidence="2 9" id="KW-0436">Ligase</keyword>
<dbReference type="UniPathway" id="UPA00930"/>
<feature type="domain" description="AMP-dependent ligase C-terminal" evidence="11">
    <location>
        <begin position="334"/>
        <end position="430"/>
    </location>
</feature>
<evidence type="ECO:0000256" key="7">
    <source>
        <dbReference type="ARBA" id="ARBA00068695"/>
    </source>
</evidence>
<gene>
    <name evidence="12" type="ORF">SAMN04490178_11978</name>
</gene>
<dbReference type="Gene3D" id="3.30.300.30">
    <property type="match status" value="1"/>
</dbReference>
<comment type="similarity">
    <text evidence="5 9">Belongs to the phenylacetyl-CoA ligase family.</text>
</comment>
<dbReference type="PANTHER" id="PTHR43439">
    <property type="entry name" value="PHENYLACETATE-COENZYME A LIGASE"/>
    <property type="match status" value="1"/>
</dbReference>